<feature type="transmembrane region" description="Helical" evidence="2">
    <location>
        <begin position="123"/>
        <end position="146"/>
    </location>
</feature>
<name>A0AAD7CWU2_MYCRO</name>
<keyword evidence="2" id="KW-0812">Transmembrane</keyword>
<keyword evidence="2" id="KW-1133">Transmembrane helix</keyword>
<dbReference type="AlphaFoldDB" id="A0AAD7CWU2"/>
<feature type="transmembrane region" description="Helical" evidence="2">
    <location>
        <begin position="205"/>
        <end position="223"/>
    </location>
</feature>
<keyword evidence="2" id="KW-0472">Membrane</keyword>
<dbReference type="EMBL" id="JARKIE010000206">
    <property type="protein sequence ID" value="KAJ7667101.1"/>
    <property type="molecule type" value="Genomic_DNA"/>
</dbReference>
<evidence type="ECO:0000256" key="2">
    <source>
        <dbReference type="SAM" id="Phobius"/>
    </source>
</evidence>
<organism evidence="3 4">
    <name type="scientific">Mycena rosella</name>
    <name type="common">Pink bonnet</name>
    <name type="synonym">Agaricus rosellus</name>
    <dbReference type="NCBI Taxonomy" id="1033263"/>
    <lineage>
        <taxon>Eukaryota</taxon>
        <taxon>Fungi</taxon>
        <taxon>Dikarya</taxon>
        <taxon>Basidiomycota</taxon>
        <taxon>Agaricomycotina</taxon>
        <taxon>Agaricomycetes</taxon>
        <taxon>Agaricomycetidae</taxon>
        <taxon>Agaricales</taxon>
        <taxon>Marasmiineae</taxon>
        <taxon>Mycenaceae</taxon>
        <taxon>Mycena</taxon>
    </lineage>
</organism>
<feature type="transmembrane region" description="Helical" evidence="2">
    <location>
        <begin position="229"/>
        <end position="255"/>
    </location>
</feature>
<evidence type="ECO:0000256" key="1">
    <source>
        <dbReference type="SAM" id="MobiDB-lite"/>
    </source>
</evidence>
<sequence length="495" mass="55143">MLQIPSSVFTLFTISSKGFVGLCGGLFIGSRVGVTQFILSIPKTSLLATRTTEIILLPTKCVPSTPLISFSCIAALAYTSLIIASVFYIFRAKAVGRISSQPPSPPPEAGSSSSADRGRGRSWISWLLIAVIVVIILGGAGLYFSFANHKTGAPLPRIIETPWIQSLISFSLLERSMYYGMNSATTFFSAVKLHISMHGWHYSKTILLALATHSACVPGAIALDSLRRFALFLASILWYPVGAAFVVPMAIISSFSELNWIFWMKWYLGFMDNKLPVRIVLEIQEIILDLPSPFYFLEAYESVSISMVVGPTIIHAATMVFWATILAIAGTPRVARAAIGVLSQRYMVPSLGVSVFIIAFCVCLKATTISTRQYKALDPEIQRLIWQFFSCAQSRAKVWQVYRVLMDEYHEWKSIQIEDFRTLVSVLRGFFFARVGLCLRTWGALCWGHKLLIVAPAAIFYGYFYISTKLVPSPIPMIDRTLLFFFTYTVRLRIG</sequence>
<feature type="region of interest" description="Disordered" evidence="1">
    <location>
        <begin position="99"/>
        <end position="118"/>
    </location>
</feature>
<evidence type="ECO:0000313" key="4">
    <source>
        <dbReference type="Proteomes" id="UP001221757"/>
    </source>
</evidence>
<dbReference type="Proteomes" id="UP001221757">
    <property type="component" value="Unassembled WGS sequence"/>
</dbReference>
<keyword evidence="4" id="KW-1185">Reference proteome</keyword>
<feature type="transmembrane region" description="Helical" evidence="2">
    <location>
        <begin position="346"/>
        <end position="367"/>
    </location>
</feature>
<accession>A0AAD7CWU2</accession>
<feature type="transmembrane region" description="Helical" evidence="2">
    <location>
        <begin position="451"/>
        <end position="471"/>
    </location>
</feature>
<evidence type="ECO:0000313" key="3">
    <source>
        <dbReference type="EMBL" id="KAJ7667101.1"/>
    </source>
</evidence>
<gene>
    <name evidence="3" type="ORF">B0H17DRAFT_1210493</name>
</gene>
<feature type="transmembrane region" description="Helical" evidence="2">
    <location>
        <begin position="67"/>
        <end position="90"/>
    </location>
</feature>
<proteinExistence type="predicted"/>
<protein>
    <submittedName>
        <fullName evidence="3">Uncharacterized protein</fullName>
    </submittedName>
</protein>
<feature type="transmembrane region" description="Helical" evidence="2">
    <location>
        <begin position="313"/>
        <end position="334"/>
    </location>
</feature>
<reference evidence="3" key="1">
    <citation type="submission" date="2023-03" db="EMBL/GenBank/DDBJ databases">
        <title>Massive genome expansion in bonnet fungi (Mycena s.s.) driven by repeated elements and novel gene families across ecological guilds.</title>
        <authorList>
            <consortium name="Lawrence Berkeley National Laboratory"/>
            <person name="Harder C.B."/>
            <person name="Miyauchi S."/>
            <person name="Viragh M."/>
            <person name="Kuo A."/>
            <person name="Thoen E."/>
            <person name="Andreopoulos B."/>
            <person name="Lu D."/>
            <person name="Skrede I."/>
            <person name="Drula E."/>
            <person name="Henrissat B."/>
            <person name="Morin E."/>
            <person name="Kohler A."/>
            <person name="Barry K."/>
            <person name="LaButti K."/>
            <person name="Morin E."/>
            <person name="Salamov A."/>
            <person name="Lipzen A."/>
            <person name="Mereny Z."/>
            <person name="Hegedus B."/>
            <person name="Baldrian P."/>
            <person name="Stursova M."/>
            <person name="Weitz H."/>
            <person name="Taylor A."/>
            <person name="Grigoriev I.V."/>
            <person name="Nagy L.G."/>
            <person name="Martin F."/>
            <person name="Kauserud H."/>
        </authorList>
    </citation>
    <scope>NUCLEOTIDE SEQUENCE</scope>
    <source>
        <strain evidence="3">CBHHK067</strain>
    </source>
</reference>
<comment type="caution">
    <text evidence="3">The sequence shown here is derived from an EMBL/GenBank/DDBJ whole genome shotgun (WGS) entry which is preliminary data.</text>
</comment>